<dbReference type="EMBL" id="FRAT01000002">
    <property type="protein sequence ID" value="SHK43765.1"/>
    <property type="molecule type" value="Genomic_DNA"/>
</dbReference>
<proteinExistence type="predicted"/>
<dbReference type="RefSeq" id="WP_072877751.1">
    <property type="nucleotide sequence ID" value="NZ_FOKU01000002.1"/>
</dbReference>
<keyword evidence="4" id="KW-1185">Reference proteome</keyword>
<reference evidence="2 3" key="1">
    <citation type="submission" date="2016-11" db="EMBL/GenBank/DDBJ databases">
        <authorList>
            <person name="Varghese N."/>
            <person name="Submissions S."/>
        </authorList>
    </citation>
    <scope>NUCLEOTIDE SEQUENCE [LARGE SCALE GENOMIC DNA]</scope>
    <source>
        <strain evidence="2 3">CGMCC 1.12174</strain>
        <strain evidence="1 4">DSM 26351</strain>
    </source>
</reference>
<dbReference type="Proteomes" id="UP000198940">
    <property type="component" value="Unassembled WGS sequence"/>
</dbReference>
<sequence>MGKQKKAYPEITRGQFFKVDGEFYEVIDIKVTSVESPTKFMTMLYFRSKDPDSKKPFFSEQVETVLSDPAFERAVIWNHSKLRKWCQQVPGGVSTRLQNVLWRICNEEDEVSPFMLTKEEFLAIDYAGEKTWKEFERAKRLCPEDTAN</sequence>
<dbReference type="AlphaFoldDB" id="A0A1M6SGE8"/>
<accession>A0A1M6SGE8</accession>
<dbReference type="Proteomes" id="UP000184031">
    <property type="component" value="Unassembled WGS sequence"/>
</dbReference>
<comment type="caution">
    <text evidence="2">The sequence shown here is derived from an EMBL/GenBank/DDBJ whole genome shotgun (WGS) entry which is preliminary data.</text>
</comment>
<protein>
    <submittedName>
        <fullName evidence="2">Uncharacterized protein</fullName>
    </submittedName>
</protein>
<evidence type="ECO:0000313" key="3">
    <source>
        <dbReference type="Proteomes" id="UP000184031"/>
    </source>
</evidence>
<organism evidence="2 3">
    <name type="scientific">Flagellimonas taeanensis</name>
    <dbReference type="NCBI Taxonomy" id="1005926"/>
    <lineage>
        <taxon>Bacteria</taxon>
        <taxon>Pseudomonadati</taxon>
        <taxon>Bacteroidota</taxon>
        <taxon>Flavobacteriia</taxon>
        <taxon>Flavobacteriales</taxon>
        <taxon>Flavobacteriaceae</taxon>
        <taxon>Flagellimonas</taxon>
    </lineage>
</organism>
<gene>
    <name evidence="1" type="ORF">SAMN04487891_102441</name>
    <name evidence="2" type="ORF">SAMN05216293_1121</name>
</gene>
<dbReference type="OrthoDB" id="1445423at2"/>
<evidence type="ECO:0000313" key="2">
    <source>
        <dbReference type="EMBL" id="SHK43765.1"/>
    </source>
</evidence>
<dbReference type="EMBL" id="FOKU01000002">
    <property type="protein sequence ID" value="SFB80634.1"/>
    <property type="molecule type" value="Genomic_DNA"/>
</dbReference>
<name>A0A1M6SGE8_9FLAO</name>
<evidence type="ECO:0000313" key="1">
    <source>
        <dbReference type="EMBL" id="SFB80634.1"/>
    </source>
</evidence>
<evidence type="ECO:0000313" key="4">
    <source>
        <dbReference type="Proteomes" id="UP000198940"/>
    </source>
</evidence>